<dbReference type="InterPro" id="IPR005094">
    <property type="entry name" value="Endonuclease_MobA/VirD2"/>
</dbReference>
<reference evidence="3 6" key="2">
    <citation type="journal article" date="2019" name="Nat. Med.">
        <title>A library of human gut bacterial isolates paired with longitudinal multiomics data enables mechanistic microbiome research.</title>
        <authorList>
            <person name="Poyet M."/>
            <person name="Groussin M."/>
            <person name="Gibbons S.M."/>
            <person name="Avila-Pacheco J."/>
            <person name="Jiang X."/>
            <person name="Kearney S.M."/>
            <person name="Perrotta A.R."/>
            <person name="Berdy B."/>
            <person name="Zhao S."/>
            <person name="Lieberman T.D."/>
            <person name="Swanson P.K."/>
            <person name="Smith M."/>
            <person name="Roesemann S."/>
            <person name="Alexander J.E."/>
            <person name="Rich S.A."/>
            <person name="Livny J."/>
            <person name="Vlamakis H."/>
            <person name="Clish C."/>
            <person name="Bullock K."/>
            <person name="Deik A."/>
            <person name="Scott J."/>
            <person name="Pierce K.A."/>
            <person name="Xavier R.J."/>
            <person name="Alm E.J."/>
        </authorList>
    </citation>
    <scope>NUCLEOTIDE SEQUENCE [LARGE SCALE GENOMIC DNA]</scope>
    <source>
        <strain evidence="3 6">BIOML-A134</strain>
    </source>
</reference>
<feature type="region of interest" description="Disordered" evidence="1">
    <location>
        <begin position="263"/>
        <end position="300"/>
    </location>
</feature>
<reference evidence="4 5" key="1">
    <citation type="submission" date="2018-08" db="EMBL/GenBank/DDBJ databases">
        <title>A genome reference for cultivated species of the human gut microbiota.</title>
        <authorList>
            <person name="Zou Y."/>
            <person name="Xue W."/>
            <person name="Luo G."/>
        </authorList>
    </citation>
    <scope>NUCLEOTIDE SEQUENCE [LARGE SCALE GENOMIC DNA]</scope>
    <source>
        <strain evidence="4 5">AF20-9LB</strain>
    </source>
</reference>
<name>A0A395VSX6_BACOV</name>
<dbReference type="EMBL" id="QRVZ01000017">
    <property type="protein sequence ID" value="RGS81420.1"/>
    <property type="molecule type" value="Genomic_DNA"/>
</dbReference>
<keyword evidence="6" id="KW-1185">Reference proteome</keyword>
<evidence type="ECO:0000313" key="4">
    <source>
        <dbReference type="EMBL" id="RGS81420.1"/>
    </source>
</evidence>
<accession>A0A395VSX6</accession>
<dbReference type="Proteomes" id="UP000266492">
    <property type="component" value="Unassembled WGS sequence"/>
</dbReference>
<dbReference type="Pfam" id="PF03432">
    <property type="entry name" value="Relaxase"/>
    <property type="match status" value="1"/>
</dbReference>
<gene>
    <name evidence="4" type="ORF">DWX70_18590</name>
    <name evidence="3" type="ORF">F3D66_16795</name>
</gene>
<evidence type="ECO:0000259" key="2">
    <source>
        <dbReference type="Pfam" id="PF03432"/>
    </source>
</evidence>
<organism evidence="4 5">
    <name type="scientific">Bacteroides ovatus</name>
    <dbReference type="NCBI Taxonomy" id="28116"/>
    <lineage>
        <taxon>Bacteria</taxon>
        <taxon>Pseudomonadati</taxon>
        <taxon>Bacteroidota</taxon>
        <taxon>Bacteroidia</taxon>
        <taxon>Bacteroidales</taxon>
        <taxon>Bacteroidaceae</taxon>
        <taxon>Bacteroides</taxon>
    </lineage>
</organism>
<proteinExistence type="predicted"/>
<dbReference type="RefSeq" id="WP_118419039.1">
    <property type="nucleotide sequence ID" value="NZ_QRVZ01000017.1"/>
</dbReference>
<evidence type="ECO:0000313" key="6">
    <source>
        <dbReference type="Proteomes" id="UP000473905"/>
    </source>
</evidence>
<dbReference type="Proteomes" id="UP000473905">
    <property type="component" value="Unassembled WGS sequence"/>
</dbReference>
<protein>
    <submittedName>
        <fullName evidence="4">Mobilization protein</fullName>
    </submittedName>
    <submittedName>
        <fullName evidence="3">Relaxase/mobilization nuclease domain-containing protein</fullName>
    </submittedName>
</protein>
<evidence type="ECO:0000313" key="5">
    <source>
        <dbReference type="Proteomes" id="UP000266492"/>
    </source>
</evidence>
<feature type="domain" description="MobA/VirD2-like nuclease" evidence="2">
    <location>
        <begin position="19"/>
        <end position="154"/>
    </location>
</feature>
<evidence type="ECO:0000256" key="1">
    <source>
        <dbReference type="SAM" id="MobiDB-lite"/>
    </source>
</evidence>
<sequence>MIAKIKTRVDFGGIVNYANDQKSKKKCATLLAHEGVCAISNKLIADSFYLQASMRPKVKSPVKHVSLAFSLQDISRFPDNEEGDALMVEIAKKWMEQMGIRNTQYIIARHHDTKHPHCHLVFNRINNEGNLISDSNERIRNAKVCRVLTKEYGLYFAPKNSKARNKSRLRPHQLRKYNLRSSVLDARANSRSWNSFFSILKGLGIDMRFNHAENSDKICGISFCQDEYSMAGSKLDRDLSFNSLCATLGNVAAELIIQPHQAIIPSGGGGGTNNEQGWRNDKDKDNQRNEPFYKTSKRRR</sequence>
<comment type="caution">
    <text evidence="4">The sequence shown here is derived from an EMBL/GenBank/DDBJ whole genome shotgun (WGS) entry which is preliminary data.</text>
</comment>
<dbReference type="EMBL" id="VWKB01000023">
    <property type="protein sequence ID" value="KAA4095271.1"/>
    <property type="molecule type" value="Genomic_DNA"/>
</dbReference>
<feature type="compositionally biased region" description="Basic and acidic residues" evidence="1">
    <location>
        <begin position="278"/>
        <end position="288"/>
    </location>
</feature>
<dbReference type="AlphaFoldDB" id="A0A395VSX6"/>
<evidence type="ECO:0000313" key="3">
    <source>
        <dbReference type="EMBL" id="KAA4095271.1"/>
    </source>
</evidence>